<evidence type="ECO:0000313" key="3">
    <source>
        <dbReference type="EMBL" id="BAT26505.1"/>
    </source>
</evidence>
<evidence type="ECO:0000256" key="2">
    <source>
        <dbReference type="SAM" id="Phobius"/>
    </source>
</evidence>
<reference evidence="3" key="1">
    <citation type="journal article" date="2015" name="Proc. Natl. Acad. Sci. U.S.A.">
        <title>Bacterial clade with the ribosomal RNA operon on a small plasmid rather than the chromosome.</title>
        <authorList>
            <person name="Anda M."/>
            <person name="Ohtsubo Y."/>
            <person name="Okubo T."/>
            <person name="Sugawara M."/>
            <person name="Nagata Y."/>
            <person name="Tsuda M."/>
            <person name="Minamisawa K."/>
            <person name="Mitsui H."/>
        </authorList>
    </citation>
    <scope>NUCLEOTIDE SEQUENCE</scope>
    <source>
        <strain evidence="3">DSM 14790</strain>
    </source>
</reference>
<name>A0A0N7KXC1_9HYPH</name>
<protein>
    <submittedName>
        <fullName evidence="3">Uncharacterized protein</fullName>
    </submittedName>
</protein>
<sequence>MAAGTIGPCTEDRGNPSDDIRRSRRVRRRLPLIELMLLVASIAVCAAFVLDWLG</sequence>
<proteinExistence type="predicted"/>
<keyword evidence="2" id="KW-0812">Transmembrane</keyword>
<keyword evidence="2" id="KW-1133">Transmembrane helix</keyword>
<evidence type="ECO:0000256" key="1">
    <source>
        <dbReference type="SAM" id="MobiDB-lite"/>
    </source>
</evidence>
<keyword evidence="2" id="KW-0472">Membrane</keyword>
<dbReference type="AlphaFoldDB" id="A0A0N7KXC1"/>
<organism evidence="3">
    <name type="scientific">Aurantimonas coralicida</name>
    <dbReference type="NCBI Taxonomy" id="182270"/>
    <lineage>
        <taxon>Bacteria</taxon>
        <taxon>Pseudomonadati</taxon>
        <taxon>Pseudomonadota</taxon>
        <taxon>Alphaproteobacteria</taxon>
        <taxon>Hyphomicrobiales</taxon>
        <taxon>Aurantimonadaceae</taxon>
        <taxon>Aurantimonas</taxon>
    </lineage>
</organism>
<dbReference type="RefSeq" id="WP_155898553.1">
    <property type="nucleotide sequence ID" value="NZ_BBWN01000042.1"/>
</dbReference>
<dbReference type="EMBL" id="LC066372">
    <property type="protein sequence ID" value="BAT26505.1"/>
    <property type="molecule type" value="Genomic_DNA"/>
</dbReference>
<accession>A0A0N7KXC1</accession>
<feature type="region of interest" description="Disordered" evidence="1">
    <location>
        <begin position="1"/>
        <end position="20"/>
    </location>
</feature>
<feature type="compositionally biased region" description="Basic and acidic residues" evidence="1">
    <location>
        <begin position="10"/>
        <end position="20"/>
    </location>
</feature>
<feature type="transmembrane region" description="Helical" evidence="2">
    <location>
        <begin position="30"/>
        <end position="50"/>
    </location>
</feature>